<comment type="caution">
    <text evidence="1">The sequence shown here is derived from an EMBL/GenBank/DDBJ whole genome shotgun (WGS) entry which is preliminary data.</text>
</comment>
<feature type="non-terminal residue" evidence="1">
    <location>
        <position position="1"/>
    </location>
</feature>
<name>A0A3L6DG85_MAIZE</name>
<dbReference type="Proteomes" id="UP000251960">
    <property type="component" value="Chromosome 9"/>
</dbReference>
<reference evidence="1" key="1">
    <citation type="journal article" date="2018" name="Nat. Genet.">
        <title>Extensive intraspecific gene order and gene structural variations between Mo17 and other maize genomes.</title>
        <authorList>
            <person name="Sun S."/>
            <person name="Zhou Y."/>
            <person name="Chen J."/>
            <person name="Shi J."/>
            <person name="Zhao H."/>
            <person name="Zhao H."/>
            <person name="Song W."/>
            <person name="Zhang M."/>
            <person name="Cui Y."/>
            <person name="Dong X."/>
            <person name="Liu H."/>
            <person name="Ma X."/>
            <person name="Jiao Y."/>
            <person name="Wang B."/>
            <person name="Wei X."/>
            <person name="Stein J.C."/>
            <person name="Glaubitz J.C."/>
            <person name="Lu F."/>
            <person name="Yu G."/>
            <person name="Liang C."/>
            <person name="Fengler K."/>
            <person name="Li B."/>
            <person name="Rafalski A."/>
            <person name="Schnable P.S."/>
            <person name="Ware D.H."/>
            <person name="Buckler E.S."/>
            <person name="Lai J."/>
        </authorList>
    </citation>
    <scope>NUCLEOTIDE SEQUENCE [LARGE SCALE GENOMIC DNA]</scope>
    <source>
        <tissue evidence="1">Seedling</tissue>
    </source>
</reference>
<gene>
    <name evidence="1" type="ORF">Zm00014a_013848</name>
</gene>
<sequence>IFRFGIAYKSEFPK</sequence>
<accession>A0A3L6DG85</accession>
<proteinExistence type="predicted"/>
<protein>
    <submittedName>
        <fullName evidence="1">Uncharacterized protein</fullName>
    </submittedName>
</protein>
<organism evidence="1">
    <name type="scientific">Zea mays</name>
    <name type="common">Maize</name>
    <dbReference type="NCBI Taxonomy" id="4577"/>
    <lineage>
        <taxon>Eukaryota</taxon>
        <taxon>Viridiplantae</taxon>
        <taxon>Streptophyta</taxon>
        <taxon>Embryophyta</taxon>
        <taxon>Tracheophyta</taxon>
        <taxon>Spermatophyta</taxon>
        <taxon>Magnoliopsida</taxon>
        <taxon>Liliopsida</taxon>
        <taxon>Poales</taxon>
        <taxon>Poaceae</taxon>
        <taxon>PACMAD clade</taxon>
        <taxon>Panicoideae</taxon>
        <taxon>Andropogonodae</taxon>
        <taxon>Andropogoneae</taxon>
        <taxon>Tripsacinae</taxon>
        <taxon>Zea</taxon>
    </lineage>
</organism>
<dbReference type="EMBL" id="NCVQ01000010">
    <property type="protein sequence ID" value="PWZ07338.1"/>
    <property type="molecule type" value="Genomic_DNA"/>
</dbReference>
<evidence type="ECO:0000313" key="1">
    <source>
        <dbReference type="EMBL" id="PWZ07338.1"/>
    </source>
</evidence>